<accession>A0AAJ7RAP4</accession>
<evidence type="ECO:0000256" key="8">
    <source>
        <dbReference type="ARBA" id="ARBA00037948"/>
    </source>
</evidence>
<feature type="domain" description="C2H2-type" evidence="10">
    <location>
        <begin position="217"/>
        <end position="244"/>
    </location>
</feature>
<dbReference type="GO" id="GO:0005634">
    <property type="term" value="C:nucleus"/>
    <property type="evidence" value="ECO:0007669"/>
    <property type="project" value="UniProtKB-SubCell"/>
</dbReference>
<protein>
    <submittedName>
        <fullName evidence="12">Zinc finger protein 786</fullName>
    </submittedName>
</protein>
<evidence type="ECO:0000313" key="12">
    <source>
        <dbReference type="RefSeq" id="XP_024937406.1"/>
    </source>
</evidence>
<keyword evidence="2" id="KW-0479">Metal-binding</keyword>
<dbReference type="Pfam" id="PF00096">
    <property type="entry name" value="zf-C2H2"/>
    <property type="match status" value="3"/>
</dbReference>
<gene>
    <name evidence="12" type="primary">LOC107263859</name>
</gene>
<evidence type="ECO:0000256" key="9">
    <source>
        <dbReference type="PROSITE-ProRule" id="PRU00042"/>
    </source>
</evidence>
<dbReference type="PROSITE" id="PS50157">
    <property type="entry name" value="ZINC_FINGER_C2H2_2"/>
    <property type="match status" value="2"/>
</dbReference>
<keyword evidence="6" id="KW-0238">DNA-binding</keyword>
<keyword evidence="11" id="KW-1185">Reference proteome</keyword>
<evidence type="ECO:0000256" key="1">
    <source>
        <dbReference type="ARBA" id="ARBA00004123"/>
    </source>
</evidence>
<evidence type="ECO:0000256" key="7">
    <source>
        <dbReference type="ARBA" id="ARBA00023242"/>
    </source>
</evidence>
<dbReference type="KEGG" id="ccin:107263859"/>
<proteinExistence type="inferred from homology"/>
<organism evidence="11 12">
    <name type="scientific">Cephus cinctus</name>
    <name type="common">Wheat stem sawfly</name>
    <dbReference type="NCBI Taxonomy" id="211228"/>
    <lineage>
        <taxon>Eukaryota</taxon>
        <taxon>Metazoa</taxon>
        <taxon>Ecdysozoa</taxon>
        <taxon>Arthropoda</taxon>
        <taxon>Hexapoda</taxon>
        <taxon>Insecta</taxon>
        <taxon>Pterygota</taxon>
        <taxon>Neoptera</taxon>
        <taxon>Endopterygota</taxon>
        <taxon>Hymenoptera</taxon>
        <taxon>Cephoidea</taxon>
        <taxon>Cephidae</taxon>
        <taxon>Cephus</taxon>
    </lineage>
</organism>
<dbReference type="InterPro" id="IPR036236">
    <property type="entry name" value="Znf_C2H2_sf"/>
</dbReference>
<keyword evidence="5" id="KW-0862">Zinc</keyword>
<evidence type="ECO:0000256" key="6">
    <source>
        <dbReference type="ARBA" id="ARBA00023125"/>
    </source>
</evidence>
<comment type="subcellular location">
    <subcellularLocation>
        <location evidence="1">Nucleus</location>
    </subcellularLocation>
</comment>
<dbReference type="InterPro" id="IPR050527">
    <property type="entry name" value="Snail/Krueppel_Znf"/>
</dbReference>
<evidence type="ECO:0000256" key="3">
    <source>
        <dbReference type="ARBA" id="ARBA00022737"/>
    </source>
</evidence>
<dbReference type="Proteomes" id="UP000694920">
    <property type="component" value="Unplaced"/>
</dbReference>
<dbReference type="GO" id="GO:0008270">
    <property type="term" value="F:zinc ion binding"/>
    <property type="evidence" value="ECO:0007669"/>
    <property type="project" value="UniProtKB-KW"/>
</dbReference>
<evidence type="ECO:0000256" key="5">
    <source>
        <dbReference type="ARBA" id="ARBA00022833"/>
    </source>
</evidence>
<evidence type="ECO:0000256" key="2">
    <source>
        <dbReference type="ARBA" id="ARBA00022723"/>
    </source>
</evidence>
<comment type="similarity">
    <text evidence="8">Belongs to the snail C2H2-type zinc-finger protein family.</text>
</comment>
<keyword evidence="3" id="KW-0677">Repeat</keyword>
<dbReference type="SMART" id="SM00355">
    <property type="entry name" value="ZnF_C2H2"/>
    <property type="match status" value="6"/>
</dbReference>
<dbReference type="Gene3D" id="3.30.160.60">
    <property type="entry name" value="Classic Zinc Finger"/>
    <property type="match status" value="3"/>
</dbReference>
<dbReference type="AlphaFoldDB" id="A0AAJ7RAP4"/>
<keyword evidence="7" id="KW-0539">Nucleus</keyword>
<dbReference type="GO" id="GO:0000978">
    <property type="term" value="F:RNA polymerase II cis-regulatory region sequence-specific DNA binding"/>
    <property type="evidence" value="ECO:0007669"/>
    <property type="project" value="TreeGrafter"/>
</dbReference>
<dbReference type="GO" id="GO:0000981">
    <property type="term" value="F:DNA-binding transcription factor activity, RNA polymerase II-specific"/>
    <property type="evidence" value="ECO:0007669"/>
    <property type="project" value="TreeGrafter"/>
</dbReference>
<dbReference type="PANTHER" id="PTHR24388">
    <property type="entry name" value="ZINC FINGER PROTEIN"/>
    <property type="match status" value="1"/>
</dbReference>
<feature type="domain" description="C2H2-type" evidence="10">
    <location>
        <begin position="114"/>
        <end position="141"/>
    </location>
</feature>
<reference evidence="12" key="1">
    <citation type="submission" date="2025-08" db="UniProtKB">
        <authorList>
            <consortium name="RefSeq"/>
        </authorList>
    </citation>
    <scope>IDENTIFICATION</scope>
</reference>
<name>A0AAJ7RAP4_CEPCN</name>
<dbReference type="PROSITE" id="PS00028">
    <property type="entry name" value="ZINC_FINGER_C2H2_1"/>
    <property type="match status" value="1"/>
</dbReference>
<sequence>MTPYQCRKCFKFFKSSKSCSNHRSFCGKDKKFRCAFCDYRSHQRANVLRHLNTQHPETINLNQSDCVVNLIENFSVPEENHDNPMQTWKIEASGFAELKIPKANFSGKKPTGQFGCVKCGRCYMRKDSLQRHVQWECGKEPQFQCPFCPQRCKRKAHWLRHIRRQHLDQIAAEDLSITGLKWAAAWQRWSSVPSIMWRSTASLSKGLTGGTSNPEGFNCPACGRVYKLKSSLRNHQKWECGKEPQFQCPHCVYRAKQKMHIARHMERMHKEKIYKQELV</sequence>
<evidence type="ECO:0000256" key="4">
    <source>
        <dbReference type="ARBA" id="ARBA00022771"/>
    </source>
</evidence>
<keyword evidence="4 9" id="KW-0863">Zinc-finger</keyword>
<dbReference type="GeneID" id="107263859"/>
<dbReference type="SUPFAM" id="SSF57667">
    <property type="entry name" value="beta-beta-alpha zinc fingers"/>
    <property type="match status" value="2"/>
</dbReference>
<evidence type="ECO:0000313" key="11">
    <source>
        <dbReference type="Proteomes" id="UP000694920"/>
    </source>
</evidence>
<dbReference type="PANTHER" id="PTHR24388:SF54">
    <property type="entry name" value="PROTEIN ESCARGOT"/>
    <property type="match status" value="1"/>
</dbReference>
<dbReference type="RefSeq" id="XP_024937406.1">
    <property type="nucleotide sequence ID" value="XM_025081638.1"/>
</dbReference>
<dbReference type="InterPro" id="IPR013087">
    <property type="entry name" value="Znf_C2H2_type"/>
</dbReference>
<evidence type="ECO:0000259" key="10">
    <source>
        <dbReference type="PROSITE" id="PS50157"/>
    </source>
</evidence>